<accession>A0AAD6QT62</accession>
<evidence type="ECO:0000313" key="2">
    <source>
        <dbReference type="EMBL" id="KAJ6996013.1"/>
    </source>
</evidence>
<organism evidence="2 3">
    <name type="scientific">Populus alba x Populus x berolinensis</name>
    <dbReference type="NCBI Taxonomy" id="444605"/>
    <lineage>
        <taxon>Eukaryota</taxon>
        <taxon>Viridiplantae</taxon>
        <taxon>Streptophyta</taxon>
        <taxon>Embryophyta</taxon>
        <taxon>Tracheophyta</taxon>
        <taxon>Spermatophyta</taxon>
        <taxon>Magnoliopsida</taxon>
        <taxon>eudicotyledons</taxon>
        <taxon>Gunneridae</taxon>
        <taxon>Pentapetalae</taxon>
        <taxon>rosids</taxon>
        <taxon>fabids</taxon>
        <taxon>Malpighiales</taxon>
        <taxon>Salicaceae</taxon>
        <taxon>Saliceae</taxon>
        <taxon>Populus</taxon>
    </lineage>
</organism>
<proteinExistence type="predicted"/>
<dbReference type="Proteomes" id="UP001164929">
    <property type="component" value="Chromosome 5"/>
</dbReference>
<evidence type="ECO:0000313" key="1">
    <source>
        <dbReference type="EMBL" id="KAJ6996005.1"/>
    </source>
</evidence>
<keyword evidence="3" id="KW-1185">Reference proteome</keyword>
<protein>
    <submittedName>
        <fullName evidence="2">Uncharacterized protein</fullName>
    </submittedName>
</protein>
<dbReference type="AlphaFoldDB" id="A0AAD6QT62"/>
<dbReference type="EMBL" id="JAQIZT010000005">
    <property type="protein sequence ID" value="KAJ6996013.1"/>
    <property type="molecule type" value="Genomic_DNA"/>
</dbReference>
<name>A0AAD6QT62_9ROSI</name>
<comment type="caution">
    <text evidence="2">The sequence shown here is derived from an EMBL/GenBank/DDBJ whole genome shotgun (WGS) entry which is preliminary data.</text>
</comment>
<sequence>MEANRVEEKQQPELHMPPALGPHPWLVYFHGEHGQSQTLYSMIEGSYQPGDIEWTKHDLLLPIAEDLRLATGALRFRILKLTERDSSLGGGHWCEVYMVETCGELFRVDQYITHEKAVFSSRIWRRKHGSGQIE</sequence>
<evidence type="ECO:0000313" key="3">
    <source>
        <dbReference type="Proteomes" id="UP001164929"/>
    </source>
</evidence>
<gene>
    <name evidence="1" type="ORF">NC653_012782</name>
    <name evidence="2" type="ORF">NC653_012790</name>
</gene>
<dbReference type="EMBL" id="JAQIZT010000005">
    <property type="protein sequence ID" value="KAJ6996005.1"/>
    <property type="molecule type" value="Genomic_DNA"/>
</dbReference>
<reference evidence="2" key="1">
    <citation type="journal article" date="2023" name="Mol. Ecol. Resour.">
        <title>Chromosome-level genome assembly of a triploid poplar Populus alba 'Berolinensis'.</title>
        <authorList>
            <person name="Chen S."/>
            <person name="Yu Y."/>
            <person name="Wang X."/>
            <person name="Wang S."/>
            <person name="Zhang T."/>
            <person name="Zhou Y."/>
            <person name="He R."/>
            <person name="Meng N."/>
            <person name="Wang Y."/>
            <person name="Liu W."/>
            <person name="Liu Z."/>
            <person name="Liu J."/>
            <person name="Guo Q."/>
            <person name="Huang H."/>
            <person name="Sederoff R.R."/>
            <person name="Wang G."/>
            <person name="Qu G."/>
            <person name="Chen S."/>
        </authorList>
    </citation>
    <scope>NUCLEOTIDE SEQUENCE</scope>
    <source>
        <strain evidence="2">SC-2020</strain>
    </source>
</reference>